<dbReference type="EMBL" id="JAIXMP010000006">
    <property type="protein sequence ID" value="KAI9271541.1"/>
    <property type="molecule type" value="Genomic_DNA"/>
</dbReference>
<comment type="caution">
    <text evidence="2">The sequence shown here is derived from an EMBL/GenBank/DDBJ whole genome shotgun (WGS) entry which is preliminary data.</text>
</comment>
<name>A0AAD5PGN1_9FUNG</name>
<feature type="compositionally biased region" description="Polar residues" evidence="1">
    <location>
        <begin position="85"/>
        <end position="95"/>
    </location>
</feature>
<evidence type="ECO:0000313" key="3">
    <source>
        <dbReference type="Proteomes" id="UP001209540"/>
    </source>
</evidence>
<dbReference type="AlphaFoldDB" id="A0AAD5PGN1"/>
<feature type="compositionally biased region" description="Polar residues" evidence="1">
    <location>
        <begin position="56"/>
        <end position="65"/>
    </location>
</feature>
<organism evidence="2 3">
    <name type="scientific">Phascolomyces articulosus</name>
    <dbReference type="NCBI Taxonomy" id="60185"/>
    <lineage>
        <taxon>Eukaryota</taxon>
        <taxon>Fungi</taxon>
        <taxon>Fungi incertae sedis</taxon>
        <taxon>Mucoromycota</taxon>
        <taxon>Mucoromycotina</taxon>
        <taxon>Mucoromycetes</taxon>
        <taxon>Mucorales</taxon>
        <taxon>Lichtheimiaceae</taxon>
        <taxon>Phascolomyces</taxon>
    </lineage>
</organism>
<reference evidence="2" key="2">
    <citation type="submission" date="2023-02" db="EMBL/GenBank/DDBJ databases">
        <authorList>
            <consortium name="DOE Joint Genome Institute"/>
            <person name="Mondo S.J."/>
            <person name="Chang Y."/>
            <person name="Wang Y."/>
            <person name="Ahrendt S."/>
            <person name="Andreopoulos W."/>
            <person name="Barry K."/>
            <person name="Beard J."/>
            <person name="Benny G.L."/>
            <person name="Blankenship S."/>
            <person name="Bonito G."/>
            <person name="Cuomo C."/>
            <person name="Desiro A."/>
            <person name="Gervers K.A."/>
            <person name="Hundley H."/>
            <person name="Kuo A."/>
            <person name="LaButti K."/>
            <person name="Lang B.F."/>
            <person name="Lipzen A."/>
            <person name="O'Donnell K."/>
            <person name="Pangilinan J."/>
            <person name="Reynolds N."/>
            <person name="Sandor L."/>
            <person name="Smith M.W."/>
            <person name="Tsang A."/>
            <person name="Grigoriev I.V."/>
            <person name="Stajich J.E."/>
            <person name="Spatafora J.W."/>
        </authorList>
    </citation>
    <scope>NUCLEOTIDE SEQUENCE</scope>
    <source>
        <strain evidence="2">RSA 2281</strain>
    </source>
</reference>
<evidence type="ECO:0000313" key="2">
    <source>
        <dbReference type="EMBL" id="KAI9271541.1"/>
    </source>
</evidence>
<proteinExistence type="predicted"/>
<gene>
    <name evidence="2" type="ORF">BDA99DRAFT_433720</name>
</gene>
<protein>
    <submittedName>
        <fullName evidence="2">Uncharacterized protein</fullName>
    </submittedName>
</protein>
<accession>A0AAD5PGN1</accession>
<feature type="region of interest" description="Disordered" evidence="1">
    <location>
        <begin position="52"/>
        <end position="113"/>
    </location>
</feature>
<feature type="non-terminal residue" evidence="2">
    <location>
        <position position="113"/>
    </location>
</feature>
<keyword evidence="3" id="KW-1185">Reference proteome</keyword>
<reference evidence="2" key="1">
    <citation type="journal article" date="2022" name="IScience">
        <title>Evolution of zygomycete secretomes and the origins of terrestrial fungal ecologies.</title>
        <authorList>
            <person name="Chang Y."/>
            <person name="Wang Y."/>
            <person name="Mondo S."/>
            <person name="Ahrendt S."/>
            <person name="Andreopoulos W."/>
            <person name="Barry K."/>
            <person name="Beard J."/>
            <person name="Benny G.L."/>
            <person name="Blankenship S."/>
            <person name="Bonito G."/>
            <person name="Cuomo C."/>
            <person name="Desiro A."/>
            <person name="Gervers K.A."/>
            <person name="Hundley H."/>
            <person name="Kuo A."/>
            <person name="LaButti K."/>
            <person name="Lang B.F."/>
            <person name="Lipzen A."/>
            <person name="O'Donnell K."/>
            <person name="Pangilinan J."/>
            <person name="Reynolds N."/>
            <person name="Sandor L."/>
            <person name="Smith M.E."/>
            <person name="Tsang A."/>
            <person name="Grigoriev I.V."/>
            <person name="Stajich J.E."/>
            <person name="Spatafora J.W."/>
        </authorList>
    </citation>
    <scope>NUCLEOTIDE SEQUENCE</scope>
    <source>
        <strain evidence="2">RSA 2281</strain>
    </source>
</reference>
<feature type="compositionally biased region" description="Polar residues" evidence="1">
    <location>
        <begin position="102"/>
        <end position="113"/>
    </location>
</feature>
<sequence>ILHLCSCMNATENVRGINFRLTKVSPEQQQQYLASIVIEFDDRYNLLHHFAAPAPGQQNTTSSSRIHGPNALPPYRPSLIDPPTYRQSQQLVSSSPDHRLQFPSNTYHLNEKA</sequence>
<evidence type="ECO:0000256" key="1">
    <source>
        <dbReference type="SAM" id="MobiDB-lite"/>
    </source>
</evidence>
<dbReference type="Proteomes" id="UP001209540">
    <property type="component" value="Unassembled WGS sequence"/>
</dbReference>